<dbReference type="Proteomes" id="UP000727407">
    <property type="component" value="Unassembled WGS sequence"/>
</dbReference>
<sequence>INIRMESTETLSTSSCHGDENTERFQSSVYTGRRVSFNETAIYEQSKKNQEKGR</sequence>
<dbReference type="OrthoDB" id="6247020at2759"/>
<name>A0A8J4X3B0_CLAMG</name>
<feature type="region of interest" description="Disordered" evidence="1">
    <location>
        <begin position="1"/>
        <end position="27"/>
    </location>
</feature>
<dbReference type="AlphaFoldDB" id="A0A8J4X3B0"/>
<evidence type="ECO:0000256" key="1">
    <source>
        <dbReference type="SAM" id="MobiDB-lite"/>
    </source>
</evidence>
<keyword evidence="3" id="KW-1185">Reference proteome</keyword>
<dbReference type="GO" id="GO:0005886">
    <property type="term" value="C:plasma membrane"/>
    <property type="evidence" value="ECO:0007669"/>
    <property type="project" value="TreeGrafter"/>
</dbReference>
<dbReference type="GO" id="GO:0044325">
    <property type="term" value="F:transmembrane transporter binding"/>
    <property type="evidence" value="ECO:0007669"/>
    <property type="project" value="InterPro"/>
</dbReference>
<accession>A0A8J4X3B0</accession>
<protein>
    <submittedName>
        <fullName evidence="2">Voltage-dependent calcium channel beta subunit-associated regulatory protein-like</fullName>
    </submittedName>
</protein>
<dbReference type="GO" id="GO:0030141">
    <property type="term" value="C:secretory granule"/>
    <property type="evidence" value="ECO:0007669"/>
    <property type="project" value="TreeGrafter"/>
</dbReference>
<dbReference type="PANTHER" id="PTHR28597">
    <property type="entry name" value="VOLTAGE-DEPENDENT CALCIUM CHANNEL BETA SUBUNIT-ASSOCIATED REGULATORY PROTEIN"/>
    <property type="match status" value="1"/>
</dbReference>
<dbReference type="EMBL" id="QNUK01000080">
    <property type="protein sequence ID" value="KAF5903077.1"/>
    <property type="molecule type" value="Genomic_DNA"/>
</dbReference>
<comment type="caution">
    <text evidence="2">The sequence shown here is derived from an EMBL/GenBank/DDBJ whole genome shotgun (WGS) entry which is preliminary data.</text>
</comment>
<feature type="non-terminal residue" evidence="2">
    <location>
        <position position="1"/>
    </location>
</feature>
<proteinExistence type="predicted"/>
<evidence type="ECO:0000313" key="3">
    <source>
        <dbReference type="Proteomes" id="UP000727407"/>
    </source>
</evidence>
<dbReference type="PANTHER" id="PTHR28597:SF3">
    <property type="entry name" value="VOLTAGE-DEPENDENT CALCIUM CHANNEL BETA SUBUNIT-ASSOCIATED REGULATORY PROTEIN-LIKE"/>
    <property type="match status" value="1"/>
</dbReference>
<gene>
    <name evidence="2" type="ORF">DAT39_007206</name>
</gene>
<reference evidence="2" key="1">
    <citation type="submission" date="2020-07" db="EMBL/GenBank/DDBJ databases">
        <title>Clarias magur genome sequencing, assembly and annotation.</title>
        <authorList>
            <person name="Kushwaha B."/>
            <person name="Kumar R."/>
            <person name="Das P."/>
            <person name="Joshi C.G."/>
            <person name="Kumar D."/>
            <person name="Nagpure N.S."/>
            <person name="Pandey M."/>
            <person name="Agarwal S."/>
            <person name="Srivastava S."/>
            <person name="Singh M."/>
            <person name="Sahoo L."/>
            <person name="Jayasankar P."/>
            <person name="Meher P.K."/>
            <person name="Koringa P.G."/>
            <person name="Iquebal M.A."/>
            <person name="Das S.P."/>
            <person name="Bit A."/>
            <person name="Patnaik S."/>
            <person name="Patel N."/>
            <person name="Shah T.M."/>
            <person name="Hinsu A."/>
            <person name="Jena J.K."/>
        </authorList>
    </citation>
    <scope>NUCLEOTIDE SEQUENCE</scope>
    <source>
        <strain evidence="2">CIFAMagur01</strain>
        <tissue evidence="2">Testis</tissue>
    </source>
</reference>
<evidence type="ECO:0000313" key="2">
    <source>
        <dbReference type="EMBL" id="KAF5903077.1"/>
    </source>
</evidence>
<feature type="non-terminal residue" evidence="2">
    <location>
        <position position="54"/>
    </location>
</feature>
<dbReference type="InterPro" id="IPR037658">
    <property type="entry name" value="CBARP"/>
</dbReference>
<dbReference type="GO" id="GO:0045955">
    <property type="term" value="P:negative regulation of calcium ion-dependent exocytosis"/>
    <property type="evidence" value="ECO:0007669"/>
    <property type="project" value="TreeGrafter"/>
</dbReference>
<organism evidence="2 3">
    <name type="scientific">Clarias magur</name>
    <name type="common">Asian catfish</name>
    <name type="synonym">Macropteronotus magur</name>
    <dbReference type="NCBI Taxonomy" id="1594786"/>
    <lineage>
        <taxon>Eukaryota</taxon>
        <taxon>Metazoa</taxon>
        <taxon>Chordata</taxon>
        <taxon>Craniata</taxon>
        <taxon>Vertebrata</taxon>
        <taxon>Euteleostomi</taxon>
        <taxon>Actinopterygii</taxon>
        <taxon>Neopterygii</taxon>
        <taxon>Teleostei</taxon>
        <taxon>Ostariophysi</taxon>
        <taxon>Siluriformes</taxon>
        <taxon>Clariidae</taxon>
        <taxon>Clarias</taxon>
    </lineage>
</organism>